<dbReference type="EMBL" id="CP028102">
    <property type="protein sequence ID" value="AVQ18749.1"/>
    <property type="molecule type" value="Genomic_DNA"/>
</dbReference>
<gene>
    <name evidence="1" type="ORF">C4N19_06450</name>
</gene>
<accession>A0ABN5J8D0</accession>
<sequence length="150" mass="17538">MSIFPKSFNTISSVTVTNSKTLINKYKDLLFDTTTKKVIVKDGKTEFTDKKKQVQQWIFLLLHTEMEKYKVYQDTEFGIRFLYEMRGNEFYSSGFTIAQIKDELEEKLLLNKNIQSVESINITKNFNSLVFDIVVIVNDELIKSEVELNV</sequence>
<evidence type="ECO:0000313" key="2">
    <source>
        <dbReference type="Proteomes" id="UP000240258"/>
    </source>
</evidence>
<organism evidence="1 2">
    <name type="scientific">Fusobacterium mortiferum ATCC 9817</name>
    <dbReference type="NCBI Taxonomy" id="469616"/>
    <lineage>
        <taxon>Bacteria</taxon>
        <taxon>Fusobacteriati</taxon>
        <taxon>Fusobacteriota</taxon>
        <taxon>Fusobacteriia</taxon>
        <taxon>Fusobacteriales</taxon>
        <taxon>Fusobacteriaceae</taxon>
        <taxon>Fusobacterium</taxon>
    </lineage>
</organism>
<dbReference type="RefSeq" id="WP_005884211.1">
    <property type="nucleotide sequence ID" value="NZ_CP028102.1"/>
</dbReference>
<dbReference type="Proteomes" id="UP000240258">
    <property type="component" value="Chromosome"/>
</dbReference>
<reference evidence="2" key="1">
    <citation type="journal article" date="2018" name="MSphere">
        <title>Fusobacterium Genomics Using MinION and Illumina Sequencing Enables Genome Completion and Correction.</title>
        <authorList>
            <person name="Todd S.M."/>
            <person name="Settlage R.E."/>
            <person name="Lahmers K.K."/>
            <person name="Slade D.J."/>
        </authorList>
    </citation>
    <scope>NUCLEOTIDE SEQUENCE [LARGE SCALE GENOMIC DNA]</scope>
    <source>
        <strain evidence="2">ATCC 9817</strain>
    </source>
</reference>
<dbReference type="InterPro" id="IPR020288">
    <property type="entry name" value="Sheath_initiator"/>
</dbReference>
<keyword evidence="2" id="KW-1185">Reference proteome</keyword>
<dbReference type="Pfam" id="PF10934">
    <property type="entry name" value="Sheath_initiator"/>
    <property type="match status" value="1"/>
</dbReference>
<proteinExistence type="predicted"/>
<name>A0ABN5J8D0_FUSMR</name>
<evidence type="ECO:0000313" key="1">
    <source>
        <dbReference type="EMBL" id="AVQ18749.1"/>
    </source>
</evidence>
<dbReference type="GeneID" id="62763158"/>
<protein>
    <submittedName>
        <fullName evidence="1">DUF2634 domain-containing protein</fullName>
    </submittedName>
</protein>